<feature type="compositionally biased region" description="Low complexity" evidence="1">
    <location>
        <begin position="146"/>
        <end position="164"/>
    </location>
</feature>
<feature type="compositionally biased region" description="Polar residues" evidence="1">
    <location>
        <begin position="235"/>
        <end position="244"/>
    </location>
</feature>
<feature type="region of interest" description="Disordered" evidence="1">
    <location>
        <begin position="67"/>
        <end position="166"/>
    </location>
</feature>
<feature type="compositionally biased region" description="Low complexity" evidence="1">
    <location>
        <begin position="1"/>
        <end position="16"/>
    </location>
</feature>
<gene>
    <name evidence="2" type="ORF">D9611_011532</name>
</gene>
<sequence length="337" mass="35126">MASQTKSATKSTSSSKPRVSSLLAPKSKTDAGDLTPASRPVTISSPMTLQKKVASVHVPKALPVATSSAAKIKKADSSAASFVSDDSRWPKDVRASGTTGRSEPSVKGTDSRPNSVLSATTNLRSESVYSQMSTEYDQEKHHNSLAPGSYAESSASSRPYSDSPTVTGSVYSNGSMTSTSTFQSGAAFYNGQHNLDVVSQQLPSAPLSVYSLDSLVDPFRGPGSAEAKLPKAQHPSGTSTPSTKTENVVAKGQLHPDIPQFAVPVAPRTVQLSPGVCFSYHESKGPCASKSTKHPATRAYLVLPPGLKVVPIAGNSGIGSNAGPNMWVIVDANHEEV</sequence>
<comment type="caution">
    <text evidence="2">The sequence shown here is derived from an EMBL/GenBank/DDBJ whole genome shotgun (WGS) entry which is preliminary data.</text>
</comment>
<evidence type="ECO:0000313" key="3">
    <source>
        <dbReference type="Proteomes" id="UP000541558"/>
    </source>
</evidence>
<evidence type="ECO:0000256" key="1">
    <source>
        <dbReference type="SAM" id="MobiDB-lite"/>
    </source>
</evidence>
<dbReference type="Proteomes" id="UP000541558">
    <property type="component" value="Unassembled WGS sequence"/>
</dbReference>
<dbReference type="OrthoDB" id="3076373at2759"/>
<dbReference type="EMBL" id="JAACJK010000226">
    <property type="protein sequence ID" value="KAF5311499.1"/>
    <property type="molecule type" value="Genomic_DNA"/>
</dbReference>
<feature type="region of interest" description="Disordered" evidence="1">
    <location>
        <begin position="221"/>
        <end position="244"/>
    </location>
</feature>
<feature type="compositionally biased region" description="Basic and acidic residues" evidence="1">
    <location>
        <begin position="85"/>
        <end position="94"/>
    </location>
</feature>
<evidence type="ECO:0000313" key="2">
    <source>
        <dbReference type="EMBL" id="KAF5311499.1"/>
    </source>
</evidence>
<dbReference type="AlphaFoldDB" id="A0A8H5AV36"/>
<accession>A0A8H5AV36</accession>
<protein>
    <submittedName>
        <fullName evidence="2">Uncharacterized protein</fullName>
    </submittedName>
</protein>
<keyword evidence="3" id="KW-1185">Reference proteome</keyword>
<reference evidence="2 3" key="1">
    <citation type="journal article" date="2020" name="ISME J.">
        <title>Uncovering the hidden diversity of litter-decomposition mechanisms in mushroom-forming fungi.</title>
        <authorList>
            <person name="Floudas D."/>
            <person name="Bentzer J."/>
            <person name="Ahren D."/>
            <person name="Johansson T."/>
            <person name="Persson P."/>
            <person name="Tunlid A."/>
        </authorList>
    </citation>
    <scope>NUCLEOTIDE SEQUENCE [LARGE SCALE GENOMIC DNA]</scope>
    <source>
        <strain evidence="2 3">CBS 175.51</strain>
    </source>
</reference>
<feature type="compositionally biased region" description="Polar residues" evidence="1">
    <location>
        <begin position="111"/>
        <end position="135"/>
    </location>
</feature>
<proteinExistence type="predicted"/>
<name>A0A8H5AV36_9AGAR</name>
<feature type="region of interest" description="Disordered" evidence="1">
    <location>
        <begin position="1"/>
        <end position="47"/>
    </location>
</feature>
<organism evidence="2 3">
    <name type="scientific">Ephemerocybe angulata</name>
    <dbReference type="NCBI Taxonomy" id="980116"/>
    <lineage>
        <taxon>Eukaryota</taxon>
        <taxon>Fungi</taxon>
        <taxon>Dikarya</taxon>
        <taxon>Basidiomycota</taxon>
        <taxon>Agaricomycotina</taxon>
        <taxon>Agaricomycetes</taxon>
        <taxon>Agaricomycetidae</taxon>
        <taxon>Agaricales</taxon>
        <taxon>Agaricineae</taxon>
        <taxon>Psathyrellaceae</taxon>
        <taxon>Ephemerocybe</taxon>
    </lineage>
</organism>